<evidence type="ECO:0000313" key="4">
    <source>
        <dbReference type="EMBL" id="MBB5895658.1"/>
    </source>
</evidence>
<keyword evidence="2" id="KW-0472">Membrane</keyword>
<keyword evidence="1" id="KW-0175">Coiled coil</keyword>
<sequence length="589" mass="64667">MPPTAAELLDLAIRATTAYRREDLGARLAVTRRRLLDPEVRVLVVGEFKQGKSMLVNSLVDAPVCPVDDDLATAVPTLVRYAPEPSVVLVGDDEHQRRPVPIDQLARHVSEAGNPGNRERLRHAEVGVPRTVLSGGLCLVDTPGVGGLDSAHGASTMAVLPTADAVILVSDAAQEYTGPELDFLRQAMKMCPTVLCVLTKTDLYPQWRRIAELNRGHLAAADVDADLIAVSSTLRQHAIRTQDAQLNEESGFPELIYRLRNDIFAQAAALADRSVANDVLSVTVQLSASMQAELAAYRNPNHAEDLIAELTRARNRADALRERSARWQQTLNDGVSDLIADIEYDLRDRMRHLLREAEEELELVDPATVDEEFTLWLHQRGAAAASANFVWTHQRTQWLARQVAEHFGDAGDQAMPDLSFHAPTATSTFEMPVAEYFSLGQKLITGMRGGYGGTIMIGMLSTVAGLTLLNPVSVGAGVLLGRKTVKDERKRMLQRRQSEAKAAARRFVDDLIFQVGKESRDLLRELQRTLRDHFTAHAQELSRSVQEALAAAQQAVKADSGSRDGRIKDVTAELARVDHLAGLARELAR</sequence>
<name>A0A7W9NKV9_9PSEU</name>
<dbReference type="PANTHER" id="PTHR43681:SF1">
    <property type="entry name" value="SARCALUMENIN"/>
    <property type="match status" value="1"/>
</dbReference>
<dbReference type="InterPro" id="IPR027417">
    <property type="entry name" value="P-loop_NTPase"/>
</dbReference>
<dbReference type="AlphaFoldDB" id="A0A7W9NKV9"/>
<dbReference type="Proteomes" id="UP000585638">
    <property type="component" value="Unassembled WGS sequence"/>
</dbReference>
<comment type="caution">
    <text evidence="4">The sequence shown here is derived from an EMBL/GenBank/DDBJ whole genome shotgun (WGS) entry which is preliminary data.</text>
</comment>
<feature type="coiled-coil region" evidence="1">
    <location>
        <begin position="303"/>
        <end position="330"/>
    </location>
</feature>
<dbReference type="InterPro" id="IPR051943">
    <property type="entry name" value="TRAFAC_Dynamin-like_GTPase"/>
</dbReference>
<accession>A0A7W9NKV9</accession>
<dbReference type="Gene3D" id="3.40.50.300">
    <property type="entry name" value="P-loop containing nucleotide triphosphate hydrolases"/>
    <property type="match status" value="1"/>
</dbReference>
<dbReference type="Pfam" id="PF00350">
    <property type="entry name" value="Dynamin_N"/>
    <property type="match status" value="1"/>
</dbReference>
<dbReference type="InterPro" id="IPR045063">
    <property type="entry name" value="Dynamin_N"/>
</dbReference>
<evidence type="ECO:0000256" key="2">
    <source>
        <dbReference type="SAM" id="Phobius"/>
    </source>
</evidence>
<keyword evidence="2" id="KW-1133">Transmembrane helix</keyword>
<dbReference type="RefSeq" id="WP_184867422.1">
    <property type="nucleotide sequence ID" value="NZ_BAAAWY010000098.1"/>
</dbReference>
<evidence type="ECO:0000259" key="3">
    <source>
        <dbReference type="Pfam" id="PF00350"/>
    </source>
</evidence>
<feature type="domain" description="Dynamin N-terminal" evidence="3">
    <location>
        <begin position="42"/>
        <end position="200"/>
    </location>
</feature>
<reference evidence="4 5" key="1">
    <citation type="submission" date="2020-08" db="EMBL/GenBank/DDBJ databases">
        <title>Sequencing the genomes of 1000 actinobacteria strains.</title>
        <authorList>
            <person name="Klenk H.-P."/>
        </authorList>
    </citation>
    <scope>NUCLEOTIDE SEQUENCE [LARGE SCALE GENOMIC DNA]</scope>
    <source>
        <strain evidence="4 5">DSM 43851</strain>
    </source>
</reference>
<keyword evidence="5" id="KW-1185">Reference proteome</keyword>
<gene>
    <name evidence="4" type="ORF">BJ998_006854</name>
</gene>
<dbReference type="PANTHER" id="PTHR43681">
    <property type="entry name" value="TRANSMEMBRANE GTPASE FZO"/>
    <property type="match status" value="1"/>
</dbReference>
<feature type="transmembrane region" description="Helical" evidence="2">
    <location>
        <begin position="455"/>
        <end position="481"/>
    </location>
</feature>
<dbReference type="EMBL" id="JACHIR010000001">
    <property type="protein sequence ID" value="MBB5895658.1"/>
    <property type="molecule type" value="Genomic_DNA"/>
</dbReference>
<keyword evidence="2" id="KW-0812">Transmembrane</keyword>
<evidence type="ECO:0000313" key="5">
    <source>
        <dbReference type="Proteomes" id="UP000585638"/>
    </source>
</evidence>
<proteinExistence type="predicted"/>
<organism evidence="4 5">
    <name type="scientific">Kutzneria kofuensis</name>
    <dbReference type="NCBI Taxonomy" id="103725"/>
    <lineage>
        <taxon>Bacteria</taxon>
        <taxon>Bacillati</taxon>
        <taxon>Actinomycetota</taxon>
        <taxon>Actinomycetes</taxon>
        <taxon>Pseudonocardiales</taxon>
        <taxon>Pseudonocardiaceae</taxon>
        <taxon>Kutzneria</taxon>
    </lineage>
</organism>
<dbReference type="SUPFAM" id="SSF52540">
    <property type="entry name" value="P-loop containing nucleoside triphosphate hydrolases"/>
    <property type="match status" value="1"/>
</dbReference>
<protein>
    <submittedName>
        <fullName evidence="4">Replication fork clamp-binding protein CrfC</fullName>
    </submittedName>
</protein>
<evidence type="ECO:0000256" key="1">
    <source>
        <dbReference type="SAM" id="Coils"/>
    </source>
</evidence>